<dbReference type="SUPFAM" id="SSF47384">
    <property type="entry name" value="Homodimeric domain of signal transducing histidine kinase"/>
    <property type="match status" value="1"/>
</dbReference>
<evidence type="ECO:0000256" key="4">
    <source>
        <dbReference type="ARBA" id="ARBA00022553"/>
    </source>
</evidence>
<dbReference type="SMART" id="SM00387">
    <property type="entry name" value="HATPase_c"/>
    <property type="match status" value="1"/>
</dbReference>
<dbReference type="CDD" id="cd00075">
    <property type="entry name" value="HATPase"/>
    <property type="match status" value="1"/>
</dbReference>
<accession>A0A7W7Y3M2</accession>
<dbReference type="InterPro" id="IPR036890">
    <property type="entry name" value="HATPase_C_sf"/>
</dbReference>
<dbReference type="InterPro" id="IPR003660">
    <property type="entry name" value="HAMP_dom"/>
</dbReference>
<feature type="transmembrane region" description="Helical" evidence="13">
    <location>
        <begin position="41"/>
        <end position="62"/>
    </location>
</feature>
<dbReference type="PRINTS" id="PR00344">
    <property type="entry name" value="BCTRLSENSOR"/>
</dbReference>
<dbReference type="SMART" id="SM00388">
    <property type="entry name" value="HisKA"/>
    <property type="match status" value="1"/>
</dbReference>
<dbReference type="Proteomes" id="UP000528322">
    <property type="component" value="Unassembled WGS sequence"/>
</dbReference>
<dbReference type="InterPro" id="IPR003594">
    <property type="entry name" value="HATPase_dom"/>
</dbReference>
<dbReference type="Pfam" id="PF00672">
    <property type="entry name" value="HAMP"/>
    <property type="match status" value="1"/>
</dbReference>
<dbReference type="PANTHER" id="PTHR42878:SF7">
    <property type="entry name" value="SENSOR HISTIDINE KINASE GLRK"/>
    <property type="match status" value="1"/>
</dbReference>
<dbReference type="InterPro" id="IPR017232">
    <property type="entry name" value="NtrY"/>
</dbReference>
<keyword evidence="17" id="KW-1185">Reference proteome</keyword>
<dbReference type="EC" id="2.7.13.3" evidence="3"/>
<dbReference type="CDD" id="cd00082">
    <property type="entry name" value="HisKA"/>
    <property type="match status" value="1"/>
</dbReference>
<comment type="catalytic activity">
    <reaction evidence="1">
        <text>ATP + protein L-histidine = ADP + protein N-phospho-L-histidine.</text>
        <dbReference type="EC" id="2.7.13.3"/>
    </reaction>
</comment>
<dbReference type="GO" id="GO:0000155">
    <property type="term" value="F:phosphorelay sensor kinase activity"/>
    <property type="evidence" value="ECO:0007669"/>
    <property type="project" value="InterPro"/>
</dbReference>
<keyword evidence="8 16" id="KW-0418">Kinase</keyword>
<dbReference type="AlphaFoldDB" id="A0A7W7Y3M2"/>
<dbReference type="Gene3D" id="6.10.340.10">
    <property type="match status" value="1"/>
</dbReference>
<keyword evidence="12 13" id="KW-0472">Membrane</keyword>
<keyword evidence="10 13" id="KW-1133">Transmembrane helix</keyword>
<dbReference type="CDD" id="cd06225">
    <property type="entry name" value="HAMP"/>
    <property type="match status" value="1"/>
</dbReference>
<evidence type="ECO:0000256" key="10">
    <source>
        <dbReference type="ARBA" id="ARBA00022989"/>
    </source>
</evidence>
<feature type="transmembrane region" description="Helical" evidence="13">
    <location>
        <begin position="270"/>
        <end position="295"/>
    </location>
</feature>
<reference evidence="16 17" key="1">
    <citation type="submission" date="2020-08" db="EMBL/GenBank/DDBJ databases">
        <title>Genomic Encyclopedia of Type Strains, Phase IV (KMG-IV): sequencing the most valuable type-strain genomes for metagenomic binning, comparative biology and taxonomic classification.</title>
        <authorList>
            <person name="Goeker M."/>
        </authorList>
    </citation>
    <scope>NUCLEOTIDE SEQUENCE [LARGE SCALE GENOMIC DNA]</scope>
    <source>
        <strain evidence="16 17">DSM 22071</strain>
    </source>
</reference>
<dbReference type="PROSITE" id="PS50885">
    <property type="entry name" value="HAMP"/>
    <property type="match status" value="1"/>
</dbReference>
<keyword evidence="9" id="KW-0067">ATP-binding</keyword>
<evidence type="ECO:0000256" key="8">
    <source>
        <dbReference type="ARBA" id="ARBA00022777"/>
    </source>
</evidence>
<comment type="caution">
    <text evidence="16">The sequence shown here is derived from an EMBL/GenBank/DDBJ whole genome shotgun (WGS) entry which is preliminary data.</text>
</comment>
<proteinExistence type="predicted"/>
<name>A0A7W7Y3M2_9BACT</name>
<feature type="domain" description="HAMP" evidence="15">
    <location>
        <begin position="296"/>
        <end position="348"/>
    </location>
</feature>
<evidence type="ECO:0000313" key="17">
    <source>
        <dbReference type="Proteomes" id="UP000528322"/>
    </source>
</evidence>
<feature type="transmembrane region" description="Helical" evidence="13">
    <location>
        <begin position="82"/>
        <end position="104"/>
    </location>
</feature>
<gene>
    <name evidence="16" type="ORF">HNR37_000633</name>
</gene>
<dbReference type="Pfam" id="PF02518">
    <property type="entry name" value="HATPase_c"/>
    <property type="match status" value="1"/>
</dbReference>
<keyword evidence="7" id="KW-0547">Nucleotide-binding</keyword>
<dbReference type="InterPro" id="IPR000014">
    <property type="entry name" value="PAS"/>
</dbReference>
<organism evidence="16 17">
    <name type="scientific">Desulfurispira natronophila</name>
    <dbReference type="NCBI Taxonomy" id="682562"/>
    <lineage>
        <taxon>Bacteria</taxon>
        <taxon>Pseudomonadati</taxon>
        <taxon>Chrysiogenota</taxon>
        <taxon>Chrysiogenia</taxon>
        <taxon>Chrysiogenales</taxon>
        <taxon>Chrysiogenaceae</taxon>
        <taxon>Desulfurispira</taxon>
    </lineage>
</organism>
<evidence type="ECO:0000256" key="12">
    <source>
        <dbReference type="ARBA" id="ARBA00023136"/>
    </source>
</evidence>
<dbReference type="InterPro" id="IPR035965">
    <property type="entry name" value="PAS-like_dom_sf"/>
</dbReference>
<dbReference type="Gene3D" id="1.10.287.130">
    <property type="match status" value="1"/>
</dbReference>
<evidence type="ECO:0000256" key="2">
    <source>
        <dbReference type="ARBA" id="ARBA00004141"/>
    </source>
</evidence>
<dbReference type="CDD" id="cd00130">
    <property type="entry name" value="PAS"/>
    <property type="match status" value="1"/>
</dbReference>
<dbReference type="PROSITE" id="PS50109">
    <property type="entry name" value="HIS_KIN"/>
    <property type="match status" value="1"/>
</dbReference>
<dbReference type="InterPro" id="IPR036097">
    <property type="entry name" value="HisK_dim/P_sf"/>
</dbReference>
<evidence type="ECO:0000256" key="3">
    <source>
        <dbReference type="ARBA" id="ARBA00012438"/>
    </source>
</evidence>
<dbReference type="GO" id="GO:0030295">
    <property type="term" value="F:protein kinase activator activity"/>
    <property type="evidence" value="ECO:0007669"/>
    <property type="project" value="TreeGrafter"/>
</dbReference>
<dbReference type="SMART" id="SM00091">
    <property type="entry name" value="PAS"/>
    <property type="match status" value="1"/>
</dbReference>
<keyword evidence="4" id="KW-0597">Phosphoprotein</keyword>
<dbReference type="GO" id="GO:0000156">
    <property type="term" value="F:phosphorelay response regulator activity"/>
    <property type="evidence" value="ECO:0007669"/>
    <property type="project" value="TreeGrafter"/>
</dbReference>
<dbReference type="GO" id="GO:0005524">
    <property type="term" value="F:ATP binding"/>
    <property type="evidence" value="ECO:0007669"/>
    <property type="project" value="UniProtKB-KW"/>
</dbReference>
<sequence length="719" mass="82028">MSKRNMLFMLFSALLVGSLVLFNVFFLLGERGNFPSVSYLTFLYVNFLLCLILAFLVFRNVVKLLIERRRRYFGARFQTRLVIIFTFLPLFPTVFLFFLASGIVSSSIEKLINENVEEGLEHGIEIIQLYYDRLEQDSLTQSAKVSGLIERFSIKDLDELDNHFRNFIYASGLSSIVLFNWEGELITFVGDPLAKIPNFWSQEEYPYTFTAEGASEVFAVQRIQLQGEEQPLFLLVSQRAPEQLSRQGFALQQTLKNYKELTIYKNPMKLGYYLALALFSMLMLFGSLWAGMYIARRITIPIQEMAEATRKVAEGNMNVQINVRAEDEVSVLVDSFNRMIRDLRQYKEAMESNNRELIKTNIVLEEVRRFQDVLLKNISTGVVSINAHGEISFINDTARSMLDMESVDEISGDIFRDHYPLYVLLTAVESLKSQGEPTIKGEVELPVGGKRRTYIFESIPLFTTEDKRYIGEVIVFDDMSAVVRSQKAMAWREIAKRIAHEIRNPLTPIKLNAERLLKKYDSLEKAEFQQVLERSCYAIIDQVETLRQLVEEFSQYARMPKANPQPEAILPIIERVAELYRNSHPGVNIVITSQGEIPQLWLDREQITRVIVNLLENAIIAISDQGTIEIAIERKKFSVEIIVRDSGPGIAPELLEKIFSPTFSTNPDGNGLGLAIVQRIVEDHAGAITASNDPQPDRGACFTLELPIQPREEGSISEI</sequence>
<dbReference type="SUPFAM" id="SSF55785">
    <property type="entry name" value="PYP-like sensor domain (PAS domain)"/>
    <property type="match status" value="1"/>
</dbReference>
<dbReference type="PIRSF" id="PIRSF037532">
    <property type="entry name" value="STHK_NtrY"/>
    <property type="match status" value="1"/>
</dbReference>
<evidence type="ECO:0000256" key="11">
    <source>
        <dbReference type="ARBA" id="ARBA00023012"/>
    </source>
</evidence>
<dbReference type="InterPro" id="IPR003661">
    <property type="entry name" value="HisK_dim/P_dom"/>
</dbReference>
<keyword evidence="5 16" id="KW-0808">Transferase</keyword>
<evidence type="ECO:0000259" key="15">
    <source>
        <dbReference type="PROSITE" id="PS50885"/>
    </source>
</evidence>
<dbReference type="RefSeq" id="WP_183729820.1">
    <property type="nucleotide sequence ID" value="NZ_JACHID010000003.1"/>
</dbReference>
<feature type="domain" description="Histidine kinase" evidence="14">
    <location>
        <begin position="497"/>
        <end position="710"/>
    </location>
</feature>
<dbReference type="SMART" id="SM00304">
    <property type="entry name" value="HAMP"/>
    <property type="match status" value="1"/>
</dbReference>
<dbReference type="PANTHER" id="PTHR42878">
    <property type="entry name" value="TWO-COMPONENT HISTIDINE KINASE"/>
    <property type="match status" value="1"/>
</dbReference>
<dbReference type="Gene3D" id="3.30.450.20">
    <property type="entry name" value="PAS domain"/>
    <property type="match status" value="1"/>
</dbReference>
<evidence type="ECO:0000313" key="16">
    <source>
        <dbReference type="EMBL" id="MBB5021324.1"/>
    </source>
</evidence>
<keyword evidence="11" id="KW-0902">Two-component regulatory system</keyword>
<evidence type="ECO:0000256" key="9">
    <source>
        <dbReference type="ARBA" id="ARBA00022840"/>
    </source>
</evidence>
<evidence type="ECO:0000256" key="6">
    <source>
        <dbReference type="ARBA" id="ARBA00022692"/>
    </source>
</evidence>
<dbReference type="EMBL" id="JACHID010000003">
    <property type="protein sequence ID" value="MBB5021324.1"/>
    <property type="molecule type" value="Genomic_DNA"/>
</dbReference>
<dbReference type="GO" id="GO:0007234">
    <property type="term" value="P:osmosensory signaling via phosphorelay pathway"/>
    <property type="evidence" value="ECO:0007669"/>
    <property type="project" value="TreeGrafter"/>
</dbReference>
<evidence type="ECO:0000256" key="5">
    <source>
        <dbReference type="ARBA" id="ARBA00022679"/>
    </source>
</evidence>
<dbReference type="InterPro" id="IPR050351">
    <property type="entry name" value="BphY/WalK/GraS-like"/>
</dbReference>
<keyword evidence="6 13" id="KW-0812">Transmembrane</keyword>
<dbReference type="GO" id="GO:0016020">
    <property type="term" value="C:membrane"/>
    <property type="evidence" value="ECO:0007669"/>
    <property type="project" value="UniProtKB-SubCell"/>
</dbReference>
<evidence type="ECO:0000256" key="7">
    <source>
        <dbReference type="ARBA" id="ARBA00022741"/>
    </source>
</evidence>
<evidence type="ECO:0000256" key="1">
    <source>
        <dbReference type="ARBA" id="ARBA00000085"/>
    </source>
</evidence>
<dbReference type="InterPro" id="IPR004358">
    <property type="entry name" value="Sig_transdc_His_kin-like_C"/>
</dbReference>
<dbReference type="InterPro" id="IPR005467">
    <property type="entry name" value="His_kinase_dom"/>
</dbReference>
<dbReference type="SUPFAM" id="SSF55874">
    <property type="entry name" value="ATPase domain of HSP90 chaperone/DNA topoisomerase II/histidine kinase"/>
    <property type="match status" value="1"/>
</dbReference>
<evidence type="ECO:0000259" key="14">
    <source>
        <dbReference type="PROSITE" id="PS50109"/>
    </source>
</evidence>
<dbReference type="Gene3D" id="3.30.565.10">
    <property type="entry name" value="Histidine kinase-like ATPase, C-terminal domain"/>
    <property type="match status" value="1"/>
</dbReference>
<evidence type="ECO:0000256" key="13">
    <source>
        <dbReference type="SAM" id="Phobius"/>
    </source>
</evidence>
<dbReference type="SUPFAM" id="SSF158472">
    <property type="entry name" value="HAMP domain-like"/>
    <property type="match status" value="1"/>
</dbReference>
<feature type="transmembrane region" description="Helical" evidence="13">
    <location>
        <begin position="7"/>
        <end position="29"/>
    </location>
</feature>
<dbReference type="Pfam" id="PF00512">
    <property type="entry name" value="HisKA"/>
    <property type="match status" value="1"/>
</dbReference>
<protein>
    <recommendedName>
        <fullName evidence="3">histidine kinase</fullName>
        <ecNumber evidence="3">2.7.13.3</ecNumber>
    </recommendedName>
</protein>
<comment type="subcellular location">
    <subcellularLocation>
        <location evidence="2">Membrane</location>
        <topology evidence="2">Multi-pass membrane protein</topology>
    </subcellularLocation>
</comment>